<dbReference type="SUPFAM" id="SSF81324">
    <property type="entry name" value="Voltage-gated potassium channels"/>
    <property type="match status" value="1"/>
</dbReference>
<dbReference type="InterPro" id="IPR036291">
    <property type="entry name" value="NAD(P)-bd_dom_sf"/>
</dbReference>
<dbReference type="PROSITE" id="PS51201">
    <property type="entry name" value="RCK_N"/>
    <property type="match status" value="1"/>
</dbReference>
<evidence type="ECO:0000313" key="5">
    <source>
        <dbReference type="Proteomes" id="UP001595821"/>
    </source>
</evidence>
<dbReference type="SUPFAM" id="SSF51735">
    <property type="entry name" value="NAD(P)-binding Rossmann-fold domains"/>
    <property type="match status" value="1"/>
</dbReference>
<dbReference type="Gene3D" id="3.40.50.720">
    <property type="entry name" value="NAD(P)-binding Rossmann-like Domain"/>
    <property type="match status" value="1"/>
</dbReference>
<sequence>MFDRVRQRRPSVRVAVWLVVAIALTSIATGVVAIVTEPALRAAGVWGTVQSIVEFSGTVVGFALLVTAWGMRRGYRVAYVAAVVLVALEGVHGVAQSRLLSIPLVVLSIGGLVVLVLTSRRFTRSVSLESTQLGALLATVGVLCYGTAGSYALRGEFDGVESIVDAVYFTFVTASTVGYGDVHAADDGARLFAISLAVLGPATVAVAAGSLVGPELDARLSRTGRRMAARERSRREERVVVLGYDGATDPVLAELIDRAPVVVVTDDETQATRLENADVAVHRGDPTDEATLRDLDLADAAAVVAATGDEARTLYAVVAARDVEPEAYVVALAADGNVDALERVGADVAIDPWELLGTATVDAALGADDE</sequence>
<dbReference type="AlphaFoldDB" id="A0ABD5NUA2"/>
<comment type="subcellular location">
    <subcellularLocation>
        <location evidence="1">Cell membrane</location>
        <topology evidence="1">Multi-pass membrane protein</topology>
    </subcellularLocation>
</comment>
<comment type="caution">
    <text evidence="4">The sequence shown here is derived from an EMBL/GenBank/DDBJ whole genome shotgun (WGS) entry which is preliminary data.</text>
</comment>
<feature type="domain" description="RCK N-terminal" evidence="3">
    <location>
        <begin position="236"/>
        <end position="350"/>
    </location>
</feature>
<name>A0ABD5NUA2_9EURY</name>
<evidence type="ECO:0000313" key="4">
    <source>
        <dbReference type="EMBL" id="MFC4245571.1"/>
    </source>
</evidence>
<keyword evidence="2" id="KW-1133">Transmembrane helix</keyword>
<feature type="transmembrane region" description="Helical" evidence="2">
    <location>
        <begin position="131"/>
        <end position="153"/>
    </location>
</feature>
<evidence type="ECO:0000259" key="3">
    <source>
        <dbReference type="PROSITE" id="PS51201"/>
    </source>
</evidence>
<dbReference type="InterPro" id="IPR013099">
    <property type="entry name" value="K_chnl_dom"/>
</dbReference>
<organism evidence="4 5">
    <name type="scientific">Natribaculum luteum</name>
    <dbReference type="NCBI Taxonomy" id="1586232"/>
    <lineage>
        <taxon>Archaea</taxon>
        <taxon>Methanobacteriati</taxon>
        <taxon>Methanobacteriota</taxon>
        <taxon>Stenosarchaea group</taxon>
        <taxon>Halobacteria</taxon>
        <taxon>Halobacteriales</taxon>
        <taxon>Natrialbaceae</taxon>
        <taxon>Natribaculum</taxon>
    </lineage>
</organism>
<dbReference type="Gene3D" id="1.10.287.70">
    <property type="match status" value="1"/>
</dbReference>
<dbReference type="PANTHER" id="PTHR43833">
    <property type="entry name" value="POTASSIUM CHANNEL PROTEIN 2-RELATED-RELATED"/>
    <property type="match status" value="1"/>
</dbReference>
<dbReference type="EMBL" id="JBHSDJ010000002">
    <property type="protein sequence ID" value="MFC4245571.1"/>
    <property type="molecule type" value="Genomic_DNA"/>
</dbReference>
<dbReference type="Pfam" id="PF07885">
    <property type="entry name" value="Ion_trans_2"/>
    <property type="match status" value="1"/>
</dbReference>
<keyword evidence="2" id="KW-0472">Membrane</keyword>
<dbReference type="Proteomes" id="UP001595821">
    <property type="component" value="Unassembled WGS sequence"/>
</dbReference>
<gene>
    <name evidence="4" type="ORF">ACFOZ7_00890</name>
</gene>
<keyword evidence="2" id="KW-0812">Transmembrane</keyword>
<accession>A0ABD5NUA2</accession>
<feature type="transmembrane region" description="Helical" evidence="2">
    <location>
        <begin position="101"/>
        <end position="119"/>
    </location>
</feature>
<dbReference type="Pfam" id="PF02254">
    <property type="entry name" value="TrkA_N"/>
    <property type="match status" value="1"/>
</dbReference>
<dbReference type="PANTHER" id="PTHR43833:SF9">
    <property type="entry name" value="POTASSIUM CHANNEL PROTEIN YUGO-RELATED"/>
    <property type="match status" value="1"/>
</dbReference>
<feature type="transmembrane region" description="Helical" evidence="2">
    <location>
        <begin position="191"/>
        <end position="212"/>
    </location>
</feature>
<proteinExistence type="predicted"/>
<dbReference type="GeneID" id="71852384"/>
<protein>
    <submittedName>
        <fullName evidence="4">NAD-binding protein</fullName>
    </submittedName>
</protein>
<feature type="transmembrane region" description="Helical" evidence="2">
    <location>
        <begin position="77"/>
        <end position="95"/>
    </location>
</feature>
<dbReference type="RefSeq" id="WP_246971431.1">
    <property type="nucleotide sequence ID" value="NZ_CP095397.1"/>
</dbReference>
<evidence type="ECO:0000256" key="2">
    <source>
        <dbReference type="SAM" id="Phobius"/>
    </source>
</evidence>
<reference evidence="4 5" key="1">
    <citation type="journal article" date="2014" name="Int. J. Syst. Evol. Microbiol.">
        <title>Complete genome sequence of Corynebacterium casei LMG S-19264T (=DSM 44701T), isolated from a smear-ripened cheese.</title>
        <authorList>
            <consortium name="US DOE Joint Genome Institute (JGI-PGF)"/>
            <person name="Walter F."/>
            <person name="Albersmeier A."/>
            <person name="Kalinowski J."/>
            <person name="Ruckert C."/>
        </authorList>
    </citation>
    <scope>NUCLEOTIDE SEQUENCE [LARGE SCALE GENOMIC DNA]</scope>
    <source>
        <strain evidence="4 5">IBRC-M 10912</strain>
    </source>
</reference>
<evidence type="ECO:0000256" key="1">
    <source>
        <dbReference type="ARBA" id="ARBA00004651"/>
    </source>
</evidence>
<dbReference type="InterPro" id="IPR050721">
    <property type="entry name" value="Trk_Ktr_HKT_K-transport"/>
</dbReference>
<dbReference type="InterPro" id="IPR003148">
    <property type="entry name" value="RCK_N"/>
</dbReference>
<dbReference type="GO" id="GO:0005886">
    <property type="term" value="C:plasma membrane"/>
    <property type="evidence" value="ECO:0007669"/>
    <property type="project" value="UniProtKB-SubCell"/>
</dbReference>
<feature type="transmembrane region" description="Helical" evidence="2">
    <location>
        <begin position="43"/>
        <end position="65"/>
    </location>
</feature>